<reference evidence="2" key="1">
    <citation type="submission" date="2015-06" db="UniProtKB">
        <authorList>
            <consortium name="EnsemblPlants"/>
        </authorList>
    </citation>
    <scope>IDENTIFICATION</scope>
</reference>
<keyword evidence="3" id="KW-1185">Reference proteome</keyword>
<sequence length="111" mass="13202">MTTYLVKITIKLLFSNERRRFTYWHSSIIACVCHSELEDPKPTDSFSSRCFIQITGLKIDYLREKILLQQILLLQKKLSIIYIENMNSIFAIYLLLLHISLFCNKKKNKRT</sequence>
<proteinExistence type="predicted"/>
<keyword evidence="1" id="KW-1133">Transmembrane helix</keyword>
<evidence type="ECO:0000313" key="3">
    <source>
        <dbReference type="Proteomes" id="UP000006038"/>
    </source>
</evidence>
<dbReference type="EnsemblPlants" id="OB0150G10020.1">
    <property type="protein sequence ID" value="OB0150G10020.1"/>
    <property type="gene ID" value="OB0150G10020"/>
</dbReference>
<evidence type="ECO:0000313" key="2">
    <source>
        <dbReference type="EnsemblPlants" id="OB0150G10020.1"/>
    </source>
</evidence>
<keyword evidence="1" id="KW-0812">Transmembrane</keyword>
<protein>
    <submittedName>
        <fullName evidence="2">Uncharacterized protein</fullName>
    </submittedName>
</protein>
<organism evidence="2">
    <name type="scientific">Oryza brachyantha</name>
    <name type="common">malo sina</name>
    <dbReference type="NCBI Taxonomy" id="4533"/>
    <lineage>
        <taxon>Eukaryota</taxon>
        <taxon>Viridiplantae</taxon>
        <taxon>Streptophyta</taxon>
        <taxon>Embryophyta</taxon>
        <taxon>Tracheophyta</taxon>
        <taxon>Spermatophyta</taxon>
        <taxon>Magnoliopsida</taxon>
        <taxon>Liliopsida</taxon>
        <taxon>Poales</taxon>
        <taxon>Poaceae</taxon>
        <taxon>BOP clade</taxon>
        <taxon>Oryzoideae</taxon>
        <taxon>Oryzeae</taxon>
        <taxon>Oryzinae</taxon>
        <taxon>Oryza</taxon>
    </lineage>
</organism>
<dbReference type="PROSITE" id="PS51257">
    <property type="entry name" value="PROKAR_LIPOPROTEIN"/>
    <property type="match status" value="1"/>
</dbReference>
<keyword evidence="1" id="KW-0472">Membrane</keyword>
<dbReference type="Gramene" id="OB0150G10020.1">
    <property type="protein sequence ID" value="OB0150G10020.1"/>
    <property type="gene ID" value="OB0150G10020"/>
</dbReference>
<dbReference type="AlphaFoldDB" id="J3KVD2"/>
<name>J3KVD2_ORYBR</name>
<feature type="transmembrane region" description="Helical" evidence="1">
    <location>
        <begin position="80"/>
        <end position="103"/>
    </location>
</feature>
<dbReference type="HOGENOM" id="CLU_2162322_0_0_1"/>
<dbReference type="Proteomes" id="UP000006038">
    <property type="component" value="Unassembled WGS sequence"/>
</dbReference>
<accession>J3KVD2</accession>
<evidence type="ECO:0000256" key="1">
    <source>
        <dbReference type="SAM" id="Phobius"/>
    </source>
</evidence>